<dbReference type="EMBL" id="CP102480">
    <property type="protein sequence ID" value="UUX49580.1"/>
    <property type="molecule type" value="Genomic_DNA"/>
</dbReference>
<evidence type="ECO:0000256" key="12">
    <source>
        <dbReference type="ARBA" id="ARBA00048366"/>
    </source>
</evidence>
<gene>
    <name evidence="16" type="ORF">NUH88_19540</name>
</gene>
<comment type="subcellular location">
    <subcellularLocation>
        <location evidence="1 13">Cytoplasm</location>
    </subcellularLocation>
</comment>
<name>A0A9J7ATC5_9PROT</name>
<dbReference type="PROSITE" id="PS51163">
    <property type="entry name" value="YRDC"/>
    <property type="match status" value="1"/>
</dbReference>
<proteinExistence type="inferred from homology"/>
<dbReference type="GO" id="GO:0008033">
    <property type="term" value="P:tRNA processing"/>
    <property type="evidence" value="ECO:0007669"/>
    <property type="project" value="UniProtKB-KW"/>
</dbReference>
<dbReference type="InterPro" id="IPR038385">
    <property type="entry name" value="Sua5/YwlC_C"/>
</dbReference>
<dbReference type="GO" id="GO:0006450">
    <property type="term" value="P:regulation of translational fidelity"/>
    <property type="evidence" value="ECO:0007669"/>
    <property type="project" value="TreeGrafter"/>
</dbReference>
<dbReference type="Gene3D" id="3.40.50.11030">
    <property type="entry name" value="Threonylcarbamoyl-AMP synthase, C-terminal domain"/>
    <property type="match status" value="1"/>
</dbReference>
<keyword evidence="6 13" id="KW-0808">Transferase</keyword>
<feature type="binding site" evidence="14">
    <location>
        <position position="142"/>
    </location>
    <ligand>
        <name>L-threonine</name>
        <dbReference type="ChEBI" id="CHEBI:57926"/>
    </ligand>
</feature>
<keyword evidence="8 13" id="KW-0548">Nucleotidyltransferase</keyword>
<keyword evidence="5 13" id="KW-0963">Cytoplasm</keyword>
<dbReference type="KEGG" id="naci:NUH88_19540"/>
<feature type="binding site" evidence="14">
    <location>
        <position position="65"/>
    </location>
    <ligand>
        <name>L-threonine</name>
        <dbReference type="ChEBI" id="CHEBI:57926"/>
    </ligand>
</feature>
<evidence type="ECO:0000313" key="17">
    <source>
        <dbReference type="Proteomes" id="UP001060336"/>
    </source>
</evidence>
<dbReference type="GO" id="GO:0003725">
    <property type="term" value="F:double-stranded RNA binding"/>
    <property type="evidence" value="ECO:0007669"/>
    <property type="project" value="UniProtKB-UniRule"/>
</dbReference>
<dbReference type="GO" id="GO:0000049">
    <property type="term" value="F:tRNA binding"/>
    <property type="evidence" value="ECO:0007669"/>
    <property type="project" value="TreeGrafter"/>
</dbReference>
<comment type="catalytic activity">
    <reaction evidence="12 13">
        <text>L-threonine + hydrogencarbonate + ATP = L-threonylcarbamoyladenylate + diphosphate + H2O</text>
        <dbReference type="Rhea" id="RHEA:36407"/>
        <dbReference type="ChEBI" id="CHEBI:15377"/>
        <dbReference type="ChEBI" id="CHEBI:17544"/>
        <dbReference type="ChEBI" id="CHEBI:30616"/>
        <dbReference type="ChEBI" id="CHEBI:33019"/>
        <dbReference type="ChEBI" id="CHEBI:57926"/>
        <dbReference type="ChEBI" id="CHEBI:73682"/>
        <dbReference type="EC" id="2.7.7.87"/>
    </reaction>
</comment>
<dbReference type="Gene3D" id="3.90.870.10">
    <property type="entry name" value="DHBP synthase"/>
    <property type="match status" value="1"/>
</dbReference>
<evidence type="ECO:0000259" key="15">
    <source>
        <dbReference type="PROSITE" id="PS51163"/>
    </source>
</evidence>
<dbReference type="Pfam" id="PF03481">
    <property type="entry name" value="Sua5_C"/>
    <property type="match status" value="1"/>
</dbReference>
<reference evidence="16" key="1">
    <citation type="submission" date="2022-08" db="EMBL/GenBank/DDBJ databases">
        <title>Nisaea acidiphila sp. nov., isolated from a marine algal debris and emended description of the genus Nisaea Urios et al. 2008.</title>
        <authorList>
            <person name="Kwon K."/>
        </authorList>
    </citation>
    <scope>NUCLEOTIDE SEQUENCE</scope>
    <source>
        <strain evidence="16">MEBiC11861</strain>
    </source>
</reference>
<evidence type="ECO:0000256" key="4">
    <source>
        <dbReference type="ARBA" id="ARBA00015492"/>
    </source>
</evidence>
<feature type="domain" description="YrdC-like" evidence="15">
    <location>
        <begin position="11"/>
        <end position="198"/>
    </location>
</feature>
<feature type="binding site" evidence="14">
    <location>
        <position position="60"/>
    </location>
    <ligand>
        <name>ATP</name>
        <dbReference type="ChEBI" id="CHEBI:30616"/>
    </ligand>
</feature>
<dbReference type="PIRSF" id="PIRSF004930">
    <property type="entry name" value="Tln_factor_SUA5"/>
    <property type="match status" value="1"/>
</dbReference>
<evidence type="ECO:0000256" key="5">
    <source>
        <dbReference type="ARBA" id="ARBA00022490"/>
    </source>
</evidence>
<dbReference type="GO" id="GO:0005737">
    <property type="term" value="C:cytoplasm"/>
    <property type="evidence" value="ECO:0007669"/>
    <property type="project" value="UniProtKB-SubCell"/>
</dbReference>
<comment type="function">
    <text evidence="13">Required for the formation of a threonylcarbamoyl group on adenosine at position 37 (t(6)A37) in tRNAs that read codons beginning with adenine.</text>
</comment>
<feature type="binding site" evidence="14">
    <location>
        <position position="116"/>
    </location>
    <ligand>
        <name>ATP</name>
        <dbReference type="ChEBI" id="CHEBI:30616"/>
    </ligand>
</feature>
<feature type="binding site" evidence="14">
    <location>
        <position position="194"/>
    </location>
    <ligand>
        <name>ATP</name>
        <dbReference type="ChEBI" id="CHEBI:30616"/>
    </ligand>
</feature>
<dbReference type="InterPro" id="IPR010923">
    <property type="entry name" value="T(6)A37_SUA5"/>
</dbReference>
<evidence type="ECO:0000256" key="11">
    <source>
        <dbReference type="ARBA" id="ARBA00029774"/>
    </source>
</evidence>
<dbReference type="Pfam" id="PF01300">
    <property type="entry name" value="Sua5_yciO_yrdC"/>
    <property type="match status" value="1"/>
</dbReference>
<comment type="similarity">
    <text evidence="2 13">Belongs to the SUA5 family.</text>
</comment>
<dbReference type="InterPro" id="IPR006070">
    <property type="entry name" value="Sua5-like_dom"/>
</dbReference>
<evidence type="ECO:0000256" key="8">
    <source>
        <dbReference type="ARBA" id="ARBA00022695"/>
    </source>
</evidence>
<keyword evidence="10 13" id="KW-0067">ATP-binding</keyword>
<evidence type="ECO:0000313" key="16">
    <source>
        <dbReference type="EMBL" id="UUX49580.1"/>
    </source>
</evidence>
<keyword evidence="17" id="KW-1185">Reference proteome</keyword>
<evidence type="ECO:0000256" key="13">
    <source>
        <dbReference type="PIRNR" id="PIRNR004930"/>
    </source>
</evidence>
<feature type="binding site" evidence="14">
    <location>
        <position position="229"/>
    </location>
    <ligand>
        <name>ATP</name>
        <dbReference type="ChEBI" id="CHEBI:30616"/>
    </ligand>
</feature>
<dbReference type="GO" id="GO:0005524">
    <property type="term" value="F:ATP binding"/>
    <property type="evidence" value="ECO:0007669"/>
    <property type="project" value="UniProtKB-UniRule"/>
</dbReference>
<dbReference type="EC" id="2.7.7.87" evidence="3 13"/>
<evidence type="ECO:0000256" key="1">
    <source>
        <dbReference type="ARBA" id="ARBA00004496"/>
    </source>
</evidence>
<dbReference type="FunFam" id="3.90.870.10:FF:000009">
    <property type="entry name" value="Threonylcarbamoyl-AMP synthase, putative"/>
    <property type="match status" value="1"/>
</dbReference>
<dbReference type="AlphaFoldDB" id="A0A9J7ATC5"/>
<dbReference type="InterPro" id="IPR050156">
    <property type="entry name" value="TC-AMP_synthase_SUA5"/>
</dbReference>
<dbReference type="InterPro" id="IPR017945">
    <property type="entry name" value="DHBP_synth_RibB-like_a/b_dom"/>
</dbReference>
<keyword evidence="7 13" id="KW-0819">tRNA processing</keyword>
<evidence type="ECO:0000256" key="9">
    <source>
        <dbReference type="ARBA" id="ARBA00022741"/>
    </source>
</evidence>
<evidence type="ECO:0000256" key="2">
    <source>
        <dbReference type="ARBA" id="ARBA00007663"/>
    </source>
</evidence>
<feature type="binding site" evidence="14">
    <location>
        <position position="33"/>
    </location>
    <ligand>
        <name>L-threonine</name>
        <dbReference type="ChEBI" id="CHEBI:57926"/>
    </ligand>
</feature>
<accession>A0A9J7ATC5</accession>
<feature type="binding site" evidence="14">
    <location>
        <position position="180"/>
    </location>
    <ligand>
        <name>L-threonine</name>
        <dbReference type="ChEBI" id="CHEBI:57926"/>
    </ligand>
</feature>
<dbReference type="PANTHER" id="PTHR17490">
    <property type="entry name" value="SUA5"/>
    <property type="match status" value="1"/>
</dbReference>
<feature type="binding site" evidence="14">
    <location>
        <position position="56"/>
    </location>
    <ligand>
        <name>ATP</name>
        <dbReference type="ChEBI" id="CHEBI:30616"/>
    </ligand>
</feature>
<dbReference type="PANTHER" id="PTHR17490:SF16">
    <property type="entry name" value="THREONYLCARBAMOYL-AMP SYNTHASE"/>
    <property type="match status" value="1"/>
</dbReference>
<evidence type="ECO:0000256" key="10">
    <source>
        <dbReference type="ARBA" id="ARBA00022840"/>
    </source>
</evidence>
<evidence type="ECO:0000256" key="14">
    <source>
        <dbReference type="PIRSR" id="PIRSR004930-1"/>
    </source>
</evidence>
<evidence type="ECO:0000256" key="3">
    <source>
        <dbReference type="ARBA" id="ARBA00012584"/>
    </source>
</evidence>
<dbReference type="GO" id="GO:0061710">
    <property type="term" value="F:L-threonylcarbamoyladenylate synthase"/>
    <property type="evidence" value="ECO:0007669"/>
    <property type="project" value="UniProtKB-EC"/>
</dbReference>
<dbReference type="InterPro" id="IPR005145">
    <property type="entry name" value="Sua5_C"/>
</dbReference>
<dbReference type="SUPFAM" id="SSF55821">
    <property type="entry name" value="YrdC/RibB"/>
    <property type="match status" value="1"/>
</dbReference>
<feature type="binding site" evidence="14">
    <location>
        <position position="140"/>
    </location>
    <ligand>
        <name>L-threonine</name>
        <dbReference type="ChEBI" id="CHEBI:57926"/>
    </ligand>
</feature>
<sequence>MTETRTLPPSDDAIREAADALVAGELVAFPTETVYGLGGDATDDRAVAKIFEAKQRPSFNPLISHLPDPESAFELGDFDERSRNIAKAFWPGPMTLVVPRRAGCPISLLASAGLDTIALRVPAHPLAAKLLRAAGRPVAAPSANPSGRVSPTTAEHVLAGLEGQVSIILNGGPCSVGLESTVLDLSGGTPTILRPGAVTAEMLAPLAGPVAMAGHGAKIAAPGMLESHYAPALPVRLEATAPETGEIFLGFGEVTGPEGSETLSKSGDLTEAASLLFALLRALDRPGAKGIAVAPIPEKGLGIAINDRLRRAAAPRA</sequence>
<dbReference type="Proteomes" id="UP001060336">
    <property type="component" value="Chromosome"/>
</dbReference>
<feature type="binding site" evidence="14">
    <location>
        <position position="150"/>
    </location>
    <ligand>
        <name>ATP</name>
        <dbReference type="ChEBI" id="CHEBI:30616"/>
    </ligand>
</feature>
<protein>
    <recommendedName>
        <fullName evidence="4 13">Threonylcarbamoyl-AMP synthase</fullName>
        <shortName evidence="13">TC-AMP synthase</shortName>
        <ecNumber evidence="3 13">2.7.7.87</ecNumber>
    </recommendedName>
    <alternativeName>
        <fullName evidence="11 13">L-threonylcarbamoyladenylate synthase</fullName>
    </alternativeName>
</protein>
<dbReference type="NCBIfam" id="TIGR00057">
    <property type="entry name" value="L-threonylcarbamoyladenylate synthase"/>
    <property type="match status" value="1"/>
</dbReference>
<feature type="binding site" evidence="14">
    <location>
        <position position="120"/>
    </location>
    <ligand>
        <name>L-threonine</name>
        <dbReference type="ChEBI" id="CHEBI:57926"/>
    </ligand>
</feature>
<organism evidence="16 17">
    <name type="scientific">Nisaea acidiphila</name>
    <dbReference type="NCBI Taxonomy" id="1862145"/>
    <lineage>
        <taxon>Bacteria</taxon>
        <taxon>Pseudomonadati</taxon>
        <taxon>Pseudomonadota</taxon>
        <taxon>Alphaproteobacteria</taxon>
        <taxon>Rhodospirillales</taxon>
        <taxon>Thalassobaculaceae</taxon>
        <taxon>Nisaea</taxon>
    </lineage>
</organism>
<evidence type="ECO:0000256" key="7">
    <source>
        <dbReference type="ARBA" id="ARBA00022694"/>
    </source>
</evidence>
<evidence type="ECO:0000256" key="6">
    <source>
        <dbReference type="ARBA" id="ARBA00022679"/>
    </source>
</evidence>
<keyword evidence="9 13" id="KW-0547">Nucleotide-binding</keyword>
<dbReference type="RefSeq" id="WP_257768336.1">
    <property type="nucleotide sequence ID" value="NZ_CP102480.1"/>
</dbReference>